<keyword evidence="1" id="KW-0472">Membrane</keyword>
<evidence type="ECO:0000313" key="3">
    <source>
        <dbReference type="Proteomes" id="UP000295573"/>
    </source>
</evidence>
<proteinExistence type="predicted"/>
<feature type="transmembrane region" description="Helical" evidence="1">
    <location>
        <begin position="76"/>
        <end position="94"/>
    </location>
</feature>
<evidence type="ECO:0000256" key="1">
    <source>
        <dbReference type="SAM" id="Phobius"/>
    </source>
</evidence>
<evidence type="ECO:0008006" key="4">
    <source>
        <dbReference type="Google" id="ProtNLM"/>
    </source>
</evidence>
<feature type="transmembrane region" description="Helical" evidence="1">
    <location>
        <begin position="153"/>
        <end position="173"/>
    </location>
</feature>
<dbReference type="EMBL" id="SLWR01000013">
    <property type="protein sequence ID" value="TCO42452.1"/>
    <property type="molecule type" value="Genomic_DNA"/>
</dbReference>
<dbReference type="RefSeq" id="WP_132155319.1">
    <property type="nucleotide sequence ID" value="NZ_SLWR01000013.1"/>
</dbReference>
<sequence length="226" mass="23428">MVQFSTTPRSKQEADATASYRRFAGGFALGHVVLMLAAFSFEGVAAAEHGIAPSRLVDIYGGASVGRALGAGYVEALSFLVLMPAIVLVAWLFSQRTTGGRLAAQTFAALGIGYVASTLAVGFAPGAAALYAAHHGGDPSAIAIVSDIRNFGHVLQVAMSAAMALAIGIAALLQRLHTRWIGWGGVAVGGVGLLATPLAHNAVSMLWLVWWIGLAVVLLRRNIPRV</sequence>
<protein>
    <recommendedName>
        <fullName evidence="4">DUF4386 family protein</fullName>
    </recommendedName>
</protein>
<comment type="caution">
    <text evidence="2">The sequence shown here is derived from an EMBL/GenBank/DDBJ whole genome shotgun (WGS) entry which is preliminary data.</text>
</comment>
<keyword evidence="3" id="KW-1185">Reference proteome</keyword>
<dbReference type="Proteomes" id="UP000295573">
    <property type="component" value="Unassembled WGS sequence"/>
</dbReference>
<feature type="transmembrane region" description="Helical" evidence="1">
    <location>
        <begin position="20"/>
        <end position="41"/>
    </location>
</feature>
<reference evidence="2 3" key="1">
    <citation type="journal article" date="2015" name="Stand. Genomic Sci.">
        <title>Genomic Encyclopedia of Bacterial and Archaeal Type Strains, Phase III: the genomes of soil and plant-associated and newly described type strains.</title>
        <authorList>
            <person name="Whitman W.B."/>
            <person name="Woyke T."/>
            <person name="Klenk H.P."/>
            <person name="Zhou Y."/>
            <person name="Lilburn T.G."/>
            <person name="Beck B.J."/>
            <person name="De Vos P."/>
            <person name="Vandamme P."/>
            <person name="Eisen J.A."/>
            <person name="Garrity G."/>
            <person name="Hugenholtz P."/>
            <person name="Kyrpides N.C."/>
        </authorList>
    </citation>
    <scope>NUCLEOTIDE SEQUENCE [LARGE SCALE GENOMIC DNA]</scope>
    <source>
        <strain evidence="2 3">VKM Ac-2541</strain>
    </source>
</reference>
<feature type="transmembrane region" description="Helical" evidence="1">
    <location>
        <begin position="106"/>
        <end position="133"/>
    </location>
</feature>
<accession>A0A4R2IE56</accession>
<evidence type="ECO:0000313" key="2">
    <source>
        <dbReference type="EMBL" id="TCO42452.1"/>
    </source>
</evidence>
<organism evidence="2 3">
    <name type="scientific">Kribbella antiqua</name>
    <dbReference type="NCBI Taxonomy" id="2512217"/>
    <lineage>
        <taxon>Bacteria</taxon>
        <taxon>Bacillati</taxon>
        <taxon>Actinomycetota</taxon>
        <taxon>Actinomycetes</taxon>
        <taxon>Propionibacteriales</taxon>
        <taxon>Kribbellaceae</taxon>
        <taxon>Kribbella</taxon>
    </lineage>
</organism>
<gene>
    <name evidence="2" type="ORF">EV646_11374</name>
</gene>
<keyword evidence="1" id="KW-1133">Transmembrane helix</keyword>
<feature type="transmembrane region" description="Helical" evidence="1">
    <location>
        <begin position="180"/>
        <end position="199"/>
    </location>
</feature>
<feature type="transmembrane region" description="Helical" evidence="1">
    <location>
        <begin position="205"/>
        <end position="223"/>
    </location>
</feature>
<dbReference type="AlphaFoldDB" id="A0A4R2IE56"/>
<dbReference type="OrthoDB" id="9839390at2"/>
<keyword evidence="1" id="KW-0812">Transmembrane</keyword>
<name>A0A4R2IE56_9ACTN</name>